<comment type="catalytic activity">
    <reaction evidence="20">
        <text>L-lysyl-glycine(out) = L-lysyl-glycine(in)</text>
        <dbReference type="Rhea" id="RHEA:79407"/>
        <dbReference type="ChEBI" id="CHEBI:191202"/>
    </reaction>
</comment>
<evidence type="ECO:0000256" key="14">
    <source>
        <dbReference type="ARBA" id="ARBA00044898"/>
    </source>
</evidence>
<reference evidence="27 29" key="1">
    <citation type="submission" date="2021-11" db="EMBL/GenBank/DDBJ databases">
        <authorList>
            <person name="Islam A."/>
            <person name="Islam S."/>
            <person name="Flora M.S."/>
            <person name="Rahman M."/>
            <person name="Ziaur R.M."/>
            <person name="Epstein J.H."/>
            <person name="Hassan M."/>
            <person name="Klassen M."/>
            <person name="Woodard K."/>
            <person name="Webb A."/>
            <person name="Webby R.J."/>
            <person name="El Zowalaty M.E."/>
        </authorList>
    </citation>
    <scope>NUCLEOTIDE SEQUENCE</scope>
    <source>
        <strain evidence="28">Pbs1</strain>
        <strain evidence="27">Pbs3</strain>
    </source>
</reference>
<proteinExistence type="inferred from homology"/>
<dbReference type="PANTHER" id="PTHR23512">
    <property type="entry name" value="MAJOR FACILITATOR SUPERFAMILY DOMAIN-CONTAINING PROTEIN 1"/>
    <property type="match status" value="1"/>
</dbReference>
<evidence type="ECO:0000256" key="1">
    <source>
        <dbReference type="ARBA" id="ARBA00004155"/>
    </source>
</evidence>
<feature type="transmembrane region" description="Helical" evidence="25">
    <location>
        <begin position="392"/>
        <end position="413"/>
    </location>
</feature>
<keyword evidence="29" id="KW-1185">Reference proteome</keyword>
<organism evidence="27 30">
    <name type="scientific">Peronospora belbahrii</name>
    <dbReference type="NCBI Taxonomy" id="622444"/>
    <lineage>
        <taxon>Eukaryota</taxon>
        <taxon>Sar</taxon>
        <taxon>Stramenopiles</taxon>
        <taxon>Oomycota</taxon>
        <taxon>Peronosporomycetes</taxon>
        <taxon>Peronosporales</taxon>
        <taxon>Peronosporaceae</taxon>
        <taxon>Peronospora</taxon>
    </lineage>
</organism>
<keyword evidence="3" id="KW-0813">Transport</keyword>
<comment type="similarity">
    <text evidence="2">Belongs to the major facilitator superfamily.</text>
</comment>
<feature type="transmembrane region" description="Helical" evidence="25">
    <location>
        <begin position="60"/>
        <end position="77"/>
    </location>
</feature>
<evidence type="ECO:0000256" key="20">
    <source>
        <dbReference type="ARBA" id="ARBA00044924"/>
    </source>
</evidence>
<dbReference type="EMBL" id="CAKLCB010000328">
    <property type="protein sequence ID" value="CAH0520097.1"/>
    <property type="molecule type" value="Genomic_DNA"/>
</dbReference>
<evidence type="ECO:0000256" key="19">
    <source>
        <dbReference type="ARBA" id="ARBA00044919"/>
    </source>
</evidence>
<comment type="function">
    <text evidence="23">Lysosomal dipeptide uniporter that selectively exports lysine, arginine or histidine-containing dipeptides with a net positive charge from the lysosome lumen into the cytosol. Could play a role in a specific type of protein O-glycosylation indirectly regulating macrophages migration and tissue invasion. Also essential for liver homeostasis.</text>
</comment>
<dbReference type="EMBL" id="CAKKTJ010000152">
    <property type="protein sequence ID" value="CAH0476371.1"/>
    <property type="molecule type" value="Genomic_DNA"/>
</dbReference>
<evidence type="ECO:0000256" key="5">
    <source>
        <dbReference type="ARBA" id="ARBA00022989"/>
    </source>
</evidence>
<comment type="caution">
    <text evidence="27">The sequence shown here is derived from an EMBL/GenBank/DDBJ whole genome shotgun (WGS) entry which is preliminary data.</text>
</comment>
<dbReference type="Proteomes" id="UP001158986">
    <property type="component" value="Unassembled WGS sequence"/>
</dbReference>
<evidence type="ECO:0000256" key="21">
    <source>
        <dbReference type="ARBA" id="ARBA00044985"/>
    </source>
</evidence>
<evidence type="ECO:0000256" key="10">
    <source>
        <dbReference type="ARBA" id="ARBA00044881"/>
    </source>
</evidence>
<evidence type="ECO:0000256" key="24">
    <source>
        <dbReference type="ARBA" id="ARBA00046376"/>
    </source>
</evidence>
<evidence type="ECO:0000256" key="16">
    <source>
        <dbReference type="ARBA" id="ARBA00044900"/>
    </source>
</evidence>
<evidence type="ECO:0000256" key="18">
    <source>
        <dbReference type="ARBA" id="ARBA00044912"/>
    </source>
</evidence>
<evidence type="ECO:0000256" key="4">
    <source>
        <dbReference type="ARBA" id="ARBA00022692"/>
    </source>
</evidence>
<sequence length="539" mass="59764">MTIKFKSFTSLKPPSELTPLINDTPIYVDKDGGGQSLSSSPLHRAPSWQFWRTTSPPHRLYLLILMSCIPFGGHFVKNGMSSLEQLMLDDEDFSITNTMYGALLSAVSVPSMFLPLLGGRLLDKSGHHNIRLFLVWICVGQATFAIGMQLKLYWLALFGRIFFGVGEGSVVVGARVFIASWFQNRELTFAMGVSVAVTNVSKMLAKATVAPVALYFGGYVQALWYGVAVCVASALVGVLVCHYTLNLKRIVKSRVITDEALDPGLHWLKDYVEKKRRKHRWHKSHAHAKEITCDSMRNFSRMFWIIALLHVSFINVFHLFQNISASYLFQRYDYSIVKAGVVSSFSHLFVLFAPLIGLVIDQFGGRSVLIILAAMMSVLAYVFMIFTDLNPLISMLLISICLSFTPTILMAAIPSSVNRKSFGTAFGVVEITDAIGATFGNLLVGYLRDETGSYRDVMLMLLGLSIFVLLLAFFLVFEEGCHSWVHSAPSELGALLVEDEDPVNEQEVVEACHSANGEMSPVVDERIESVPGHSCWSPA</sequence>
<comment type="catalytic activity">
    <reaction evidence="17">
        <text>L-arginyl-glycine(out) = L-arginyl-glycine(in)</text>
        <dbReference type="Rhea" id="RHEA:79391"/>
        <dbReference type="ChEBI" id="CHEBI:229955"/>
    </reaction>
</comment>
<evidence type="ECO:0000256" key="2">
    <source>
        <dbReference type="ARBA" id="ARBA00008335"/>
    </source>
</evidence>
<feature type="transmembrane region" description="Helical" evidence="25">
    <location>
        <begin position="459"/>
        <end position="477"/>
    </location>
</feature>
<comment type="catalytic activity">
    <reaction evidence="19">
        <text>L-alanyl-L-lysine(out) = L-alanyl-L-lysine(in)</text>
        <dbReference type="Rhea" id="RHEA:79415"/>
        <dbReference type="ChEBI" id="CHEBI:192470"/>
    </reaction>
</comment>
<evidence type="ECO:0000256" key="6">
    <source>
        <dbReference type="ARBA" id="ARBA00023136"/>
    </source>
</evidence>
<dbReference type="InterPro" id="IPR020846">
    <property type="entry name" value="MFS_dom"/>
</dbReference>
<evidence type="ECO:0000256" key="8">
    <source>
        <dbReference type="ARBA" id="ARBA00044876"/>
    </source>
</evidence>
<feature type="transmembrane region" description="Helical" evidence="25">
    <location>
        <begin position="189"/>
        <end position="216"/>
    </location>
</feature>
<feature type="transmembrane region" description="Helical" evidence="25">
    <location>
        <begin position="222"/>
        <end position="245"/>
    </location>
</feature>
<dbReference type="SUPFAM" id="SSF103473">
    <property type="entry name" value="MFS general substrate transporter"/>
    <property type="match status" value="1"/>
</dbReference>
<dbReference type="PANTHER" id="PTHR23512:SF3">
    <property type="entry name" value="MAJOR FACILITATOR SUPERFAMILY DOMAIN-CONTAINING PROTEIN 1"/>
    <property type="match status" value="1"/>
</dbReference>
<dbReference type="GO" id="GO:0022857">
    <property type="term" value="F:transmembrane transporter activity"/>
    <property type="evidence" value="ECO:0007669"/>
    <property type="project" value="InterPro"/>
</dbReference>
<dbReference type="InterPro" id="IPR052187">
    <property type="entry name" value="MFSD1"/>
</dbReference>
<comment type="catalytic activity">
    <reaction evidence="11">
        <text>L-alpha-aminoacyl-L-histidine(out) = L-alpha-aminoacyl-L-histidine(in)</text>
        <dbReference type="Rhea" id="RHEA:79375"/>
        <dbReference type="ChEBI" id="CHEBI:229967"/>
    </reaction>
</comment>
<keyword evidence="7" id="KW-0458">Lysosome</keyword>
<evidence type="ECO:0000256" key="12">
    <source>
        <dbReference type="ARBA" id="ARBA00044891"/>
    </source>
</evidence>
<evidence type="ECO:0000256" key="15">
    <source>
        <dbReference type="ARBA" id="ARBA00044899"/>
    </source>
</evidence>
<dbReference type="Proteomes" id="UP001160483">
    <property type="component" value="Unassembled WGS sequence"/>
</dbReference>
<accession>A0AAU9KXM4</accession>
<dbReference type="Pfam" id="PF07690">
    <property type="entry name" value="MFS_1"/>
    <property type="match status" value="1"/>
</dbReference>
<comment type="catalytic activity">
    <reaction evidence="13">
        <text>L-alpha-aminoacyl-L-lysine(out) = L-alpha-aminoacyl-L-lysine(in)</text>
        <dbReference type="Rhea" id="RHEA:79383"/>
        <dbReference type="ChEBI" id="CHEBI:229966"/>
    </reaction>
</comment>
<comment type="catalytic activity">
    <reaction evidence="12">
        <text>L-lysyl-L-alpha-amino acid(out) = L-lysyl-L-alpha-amino acid(in)</text>
        <dbReference type="Rhea" id="RHEA:79387"/>
        <dbReference type="ChEBI" id="CHEBI:229965"/>
    </reaction>
</comment>
<comment type="catalytic activity">
    <reaction evidence="8">
        <text>L-lysyl-L-alanine(out) = L-lysyl-L-alanine(in)</text>
        <dbReference type="Rhea" id="RHEA:79399"/>
        <dbReference type="ChEBI" id="CHEBI:229954"/>
    </reaction>
</comment>
<evidence type="ECO:0000313" key="29">
    <source>
        <dbReference type="Proteomes" id="UP001158986"/>
    </source>
</evidence>
<dbReference type="PROSITE" id="PS50850">
    <property type="entry name" value="MFS"/>
    <property type="match status" value="1"/>
</dbReference>
<evidence type="ECO:0000256" key="11">
    <source>
        <dbReference type="ARBA" id="ARBA00044884"/>
    </source>
</evidence>
<feature type="transmembrane region" description="Helical" evidence="25">
    <location>
        <begin position="154"/>
        <end position="177"/>
    </location>
</feature>
<gene>
    <name evidence="28" type="ORF">PBS001_LOCUS6599</name>
    <name evidence="27" type="ORF">PBS003_LOCUS3155</name>
</gene>
<dbReference type="GO" id="GO:0005765">
    <property type="term" value="C:lysosomal membrane"/>
    <property type="evidence" value="ECO:0007669"/>
    <property type="project" value="UniProtKB-SubCell"/>
</dbReference>
<comment type="catalytic activity">
    <reaction evidence="18">
        <text>L-histidyl-L-alpha-amino acid(out) = L-histidyl-L-alpha-amino acid(in)</text>
        <dbReference type="Rhea" id="RHEA:79379"/>
        <dbReference type="ChEBI" id="CHEBI:229964"/>
    </reaction>
</comment>
<comment type="catalytic activity">
    <reaction evidence="14">
        <text>L-aspartyl-L-lysine(out) = L-aspartyl-L-lysine(in)</text>
        <dbReference type="Rhea" id="RHEA:79411"/>
        <dbReference type="ChEBI" id="CHEBI:229953"/>
    </reaction>
</comment>
<comment type="catalytic activity">
    <reaction evidence="15">
        <text>L-arginyl-L-alpha-amino acid(out) = L-arginyl-L-alpha-amino acid(in)</text>
        <dbReference type="Rhea" id="RHEA:79371"/>
        <dbReference type="ChEBI" id="CHEBI:84315"/>
    </reaction>
</comment>
<evidence type="ECO:0000259" key="26">
    <source>
        <dbReference type="PROSITE" id="PS50850"/>
    </source>
</evidence>
<evidence type="ECO:0000313" key="28">
    <source>
        <dbReference type="EMBL" id="CAH0520097.1"/>
    </source>
</evidence>
<name>A0AAU9KXM4_9STRA</name>
<evidence type="ECO:0000313" key="27">
    <source>
        <dbReference type="EMBL" id="CAH0476371.1"/>
    </source>
</evidence>
<feature type="transmembrane region" description="Helical" evidence="25">
    <location>
        <begin position="340"/>
        <end position="360"/>
    </location>
</feature>
<evidence type="ECO:0000256" key="13">
    <source>
        <dbReference type="ARBA" id="ARBA00044893"/>
    </source>
</evidence>
<comment type="subcellular location">
    <subcellularLocation>
        <location evidence="1">Lysosome membrane</location>
        <topology evidence="1">Multi-pass membrane protein</topology>
    </subcellularLocation>
</comment>
<evidence type="ECO:0000256" key="22">
    <source>
        <dbReference type="ARBA" id="ARBA00045018"/>
    </source>
</evidence>
<feature type="transmembrane region" description="Helical" evidence="25">
    <location>
        <begin position="425"/>
        <end position="447"/>
    </location>
</feature>
<evidence type="ECO:0000256" key="23">
    <source>
        <dbReference type="ARBA" id="ARBA00045709"/>
    </source>
</evidence>
<feature type="transmembrane region" description="Helical" evidence="25">
    <location>
        <begin position="302"/>
        <end position="320"/>
    </location>
</feature>
<evidence type="ECO:0000256" key="9">
    <source>
        <dbReference type="ARBA" id="ARBA00044878"/>
    </source>
</evidence>
<keyword evidence="6 25" id="KW-0472">Membrane</keyword>
<keyword evidence="4 25" id="KW-0812">Transmembrane</keyword>
<feature type="domain" description="Major facilitator superfamily (MFS) profile" evidence="26">
    <location>
        <begin position="62"/>
        <end position="480"/>
    </location>
</feature>
<dbReference type="InterPro" id="IPR011701">
    <property type="entry name" value="MFS"/>
</dbReference>
<evidence type="ECO:0000256" key="17">
    <source>
        <dbReference type="ARBA" id="ARBA00044903"/>
    </source>
</evidence>
<comment type="catalytic activity">
    <reaction evidence="9">
        <text>L-histidyl-glycine(out) = L-histidyl-glycine(in)</text>
        <dbReference type="Rhea" id="RHEA:79395"/>
        <dbReference type="ChEBI" id="CHEBI:229957"/>
    </reaction>
</comment>
<comment type="catalytic activity">
    <reaction evidence="10">
        <text>L-alpha-aminoacyl-L-arginine(out) = L-alpha-aminoacyl-L-arginine(in)</text>
        <dbReference type="Rhea" id="RHEA:79367"/>
        <dbReference type="ChEBI" id="CHEBI:229968"/>
    </reaction>
</comment>
<dbReference type="Gene3D" id="1.20.1250.20">
    <property type="entry name" value="MFS general substrate transporter like domains"/>
    <property type="match status" value="2"/>
</dbReference>
<comment type="subunit">
    <text evidence="24">Homodimer. Interacts with lysosomal protein GLMP (via lumenal domain); the interaction starts while both proteins are still in the endoplasmic reticulum and is required for stabilization of MFSD1 in lysosomes but has no direct effect on its targeting to lysosomes or transporter activity.</text>
</comment>
<keyword evidence="5 25" id="KW-1133">Transmembrane helix</keyword>
<dbReference type="InterPro" id="IPR036259">
    <property type="entry name" value="MFS_trans_sf"/>
</dbReference>
<feature type="transmembrane region" description="Helical" evidence="25">
    <location>
        <begin position="97"/>
        <end position="118"/>
    </location>
</feature>
<evidence type="ECO:0000256" key="7">
    <source>
        <dbReference type="ARBA" id="ARBA00023228"/>
    </source>
</evidence>
<protein>
    <recommendedName>
        <fullName evidence="21">Lysosomal dipeptide transporter MFSD1</fullName>
    </recommendedName>
    <alternativeName>
        <fullName evidence="22">Major facilitator superfamily domain-containing protein 1</fullName>
    </alternativeName>
</protein>
<dbReference type="AlphaFoldDB" id="A0AAU9KXM4"/>
<feature type="transmembrane region" description="Helical" evidence="25">
    <location>
        <begin position="367"/>
        <end position="386"/>
    </location>
</feature>
<feature type="transmembrane region" description="Helical" evidence="25">
    <location>
        <begin position="130"/>
        <end position="148"/>
    </location>
</feature>
<comment type="catalytic activity">
    <reaction evidence="16">
        <text>L-lysyl-L-lysine(out) = L-lysyl-L-lysine(in)</text>
        <dbReference type="Rhea" id="RHEA:79403"/>
        <dbReference type="ChEBI" id="CHEBI:229956"/>
    </reaction>
</comment>
<evidence type="ECO:0000313" key="30">
    <source>
        <dbReference type="Proteomes" id="UP001160483"/>
    </source>
</evidence>
<evidence type="ECO:0000256" key="25">
    <source>
        <dbReference type="SAM" id="Phobius"/>
    </source>
</evidence>
<evidence type="ECO:0000256" key="3">
    <source>
        <dbReference type="ARBA" id="ARBA00022448"/>
    </source>
</evidence>